<proteinExistence type="predicted"/>
<dbReference type="InterPro" id="IPR013785">
    <property type="entry name" value="Aldolase_TIM"/>
</dbReference>
<dbReference type="GO" id="GO:0016491">
    <property type="term" value="F:oxidoreductase activity"/>
    <property type="evidence" value="ECO:0007669"/>
    <property type="project" value="UniProtKB-KW"/>
</dbReference>
<dbReference type="InterPro" id="IPR045247">
    <property type="entry name" value="Oye-like"/>
</dbReference>
<reference evidence="2 3" key="1">
    <citation type="submission" date="2021-08" db="EMBL/GenBank/DDBJ databases">
        <authorList>
            <person name="Peeters C."/>
        </authorList>
    </citation>
    <scope>NUCLEOTIDE SEQUENCE [LARGE SCALE GENOMIC DNA]</scope>
    <source>
        <strain evidence="2 3">LMG 32289</strain>
    </source>
</reference>
<keyword evidence="3" id="KW-1185">Reference proteome</keyword>
<dbReference type="SUPFAM" id="SSF51395">
    <property type="entry name" value="FMN-linked oxidoreductases"/>
    <property type="match status" value="1"/>
</dbReference>
<sequence length="404" mass="43281">MAALLPPSQISFARARVFREAAAIENGSHPIASRHQTMHADPLFQPLSLGALTLPNRIVMPPMTRSRASQPGDVPNALMAEYYAQRAQAGLIVSEGTWISPLGKGYAWTPGIETPAQIDGWRLVTDAVHAAGGRIFAQLWHVGRLSHETLLGGASPVSSSARQAEGVKVYVAEADGRPGFVQAAQPRALSVDEIAEVVAQYRQAARNAMAAGFDGVELHAANGYLVNQFIDSNANERTDAYGGSLPNRLRFLDEVARALVEGTGDASRVGIRLAPLTTLNGCVDADPVTTYTEAARLLGQIGVGYIHIAEADWDDAPDMPLAFKRQLREVYPGVLIYAGRYTAERARAALEEGWADLLAFGRPFVSNPDLPARLRTGAPLAEHDRDTLFGGNARGLTDYPALAA</sequence>
<gene>
    <name evidence="2" type="primary">nemA_2</name>
    <name evidence="2" type="ORF">LMG32289_02466</name>
</gene>
<dbReference type="EMBL" id="CAJZAG010000004">
    <property type="protein sequence ID" value="CAG9171727.1"/>
    <property type="molecule type" value="Genomic_DNA"/>
</dbReference>
<dbReference type="Gene3D" id="3.20.20.70">
    <property type="entry name" value="Aldolase class I"/>
    <property type="match status" value="1"/>
</dbReference>
<dbReference type="InterPro" id="IPR001155">
    <property type="entry name" value="OxRdtase_FMN_N"/>
</dbReference>
<dbReference type="PANTHER" id="PTHR22893">
    <property type="entry name" value="NADH OXIDOREDUCTASE-RELATED"/>
    <property type="match status" value="1"/>
</dbReference>
<protein>
    <submittedName>
        <fullName evidence="2">N-ethylmaleimide reductase</fullName>
        <ecNumber evidence="2">1.3.1.-</ecNumber>
    </submittedName>
</protein>
<comment type="caution">
    <text evidence="2">The sequence shown here is derived from an EMBL/GenBank/DDBJ whole genome shotgun (WGS) entry which is preliminary data.</text>
</comment>
<organism evidence="2 3">
    <name type="scientific">Cupriavidus pampae</name>
    <dbReference type="NCBI Taxonomy" id="659251"/>
    <lineage>
        <taxon>Bacteria</taxon>
        <taxon>Pseudomonadati</taxon>
        <taxon>Pseudomonadota</taxon>
        <taxon>Betaproteobacteria</taxon>
        <taxon>Burkholderiales</taxon>
        <taxon>Burkholderiaceae</taxon>
        <taxon>Cupriavidus</taxon>
    </lineage>
</organism>
<dbReference type="Proteomes" id="UP000706525">
    <property type="component" value="Unassembled WGS sequence"/>
</dbReference>
<name>A0ABM8WW29_9BURK</name>
<feature type="domain" description="NADH:flavin oxidoreductase/NADH oxidase N-terminal" evidence="1">
    <location>
        <begin position="43"/>
        <end position="379"/>
    </location>
</feature>
<evidence type="ECO:0000313" key="2">
    <source>
        <dbReference type="EMBL" id="CAG9171727.1"/>
    </source>
</evidence>
<dbReference type="Pfam" id="PF00724">
    <property type="entry name" value="Oxidored_FMN"/>
    <property type="match status" value="1"/>
</dbReference>
<accession>A0ABM8WW29</accession>
<evidence type="ECO:0000259" key="1">
    <source>
        <dbReference type="Pfam" id="PF00724"/>
    </source>
</evidence>
<dbReference type="CDD" id="cd02933">
    <property type="entry name" value="OYE_like_FMN"/>
    <property type="match status" value="1"/>
</dbReference>
<dbReference type="PANTHER" id="PTHR22893:SF91">
    <property type="entry name" value="NADPH DEHYDROGENASE 2-RELATED"/>
    <property type="match status" value="1"/>
</dbReference>
<evidence type="ECO:0000313" key="3">
    <source>
        <dbReference type="Proteomes" id="UP000706525"/>
    </source>
</evidence>
<dbReference type="EC" id="1.3.1.-" evidence="2"/>
<keyword evidence="2" id="KW-0560">Oxidoreductase</keyword>